<evidence type="ECO:0000313" key="9">
    <source>
        <dbReference type="EMBL" id="MCT7658728.1"/>
    </source>
</evidence>
<gene>
    <name evidence="9" type="ORF">N4S67_09865</name>
</gene>
<keyword evidence="10" id="KW-1185">Reference proteome</keyword>
<keyword evidence="7" id="KW-0472">Membrane</keyword>
<feature type="compositionally biased region" description="Low complexity" evidence="6">
    <location>
        <begin position="974"/>
        <end position="991"/>
    </location>
</feature>
<feature type="compositionally biased region" description="Low complexity" evidence="6">
    <location>
        <begin position="767"/>
        <end position="778"/>
    </location>
</feature>
<feature type="compositionally biased region" description="Low complexity" evidence="6">
    <location>
        <begin position="857"/>
        <end position="902"/>
    </location>
</feature>
<evidence type="ECO:0000256" key="6">
    <source>
        <dbReference type="SAM" id="MobiDB-lite"/>
    </source>
</evidence>
<sequence>MDTQMLIRLIVGLGLTALVLVFAAKRVLWLTTLIRSGQKTSVENNRKDNLVKRITTQFEEVFGQTRLLRWSVPGIAHFFTMWGFFILASVYLEAYGLLFDHDFHIPIVGRWDALGFLQDFFAVAVLAGIVTFAIIRVVREPKKHGRDSRFYGSHTGGAWLILFMIFNVIWTYALVRGAAVNTDALPYGNGAFFSQLMGWVLSPLGTTANAWIETIALLLHIAVMLVFLLIVLHSKHLHIGLAPINVTFKRLPNGLGPLLPVEYDGKPVDFEDPPEDAVLGRGKIEDFTWKAYLDMTTCTECGRCQSQCPAWNTGKPLSPKLVIMNLRDHLFAKAPYILGDNETPLENTPEGGLGEELRGEKHSEKHSHEHVPESGFERIMGSGPEQATRPLVGTAEQGGVIDPDVLWSCTTCGACVEQCPVDIEHIDHIVDMRRYQVMMESEFPGELGVLFKNLETKGNPWGQNAKDRTNWIDEVDFDVPVYGKDVESFDGFEYLFWVGCAGAYEDRAKKTTKAVAELLATAGVKYLVLGEGETCNGDSARRSGNEFLFQQLAAQNVETLNEMFEGVERVDRKVVVTCPHCFNTLGREYPQLGGNYTVLHHTQLLNRLLRDKKLVPVTPVDGGSDGQGITYHDPCYLGRHNKVYEAPRELIGASGAKLTEMPRHADRGLCCGAGGARMWMEEHIGKRVNQERVEEALDTGASKIATGCPFCRVMITDGVDDVSATRNVEKAEVLDVAQLLLGTLDKSSVTLPEKGTAAKEAEERAAKLAAEAPAVEAPAEQKPEANAEAATATEAESPTKAAESKTATAAPAKGLGIAGGAKRPGAKKTAASAQPAQEATAGVKAEPEVKGLGIAGGAKRPGAKKTAAAPTASAAPAAETQAEPAQPATEVKGLGLAAGARRPGAKKAPAKASPNEGEATVTQPPNVDPDKAEAGAKTDTADSDLGLDDKPQPEVKGLAIATGARRPGAKKAPQKAAPATTSEPEAAAEPTPETPEPTPEASDDNGEAPAAPVKGLGIAKGARPPGKR</sequence>
<evidence type="ECO:0000256" key="4">
    <source>
        <dbReference type="ARBA" id="ARBA00023004"/>
    </source>
</evidence>
<dbReference type="Proteomes" id="UP001206639">
    <property type="component" value="Unassembled WGS sequence"/>
</dbReference>
<reference evidence="10" key="1">
    <citation type="submission" date="2023-07" db="EMBL/GenBank/DDBJ databases">
        <authorList>
            <person name="Deng Y."/>
            <person name="Zhang Y.-Q."/>
        </authorList>
    </citation>
    <scope>NUCLEOTIDE SEQUENCE [LARGE SCALE GENOMIC DNA]</scope>
    <source>
        <strain evidence="10">CPCC 205710</strain>
    </source>
</reference>
<accession>A0ABT2M8Y4</accession>
<feature type="compositionally biased region" description="Basic and acidic residues" evidence="6">
    <location>
        <begin position="928"/>
        <end position="940"/>
    </location>
</feature>
<name>A0ABT2M8Y4_9MYCO</name>
<dbReference type="InterPro" id="IPR017900">
    <property type="entry name" value="4Fe4S_Fe_S_CS"/>
</dbReference>
<keyword evidence="7" id="KW-1133">Transmembrane helix</keyword>
<dbReference type="PANTHER" id="PTHR43255:SF1">
    <property type="entry name" value="IRON-SULFUR-BINDING OXIDOREDUCTASE FADF-RELATED"/>
    <property type="match status" value="1"/>
</dbReference>
<feature type="compositionally biased region" description="Low complexity" evidence="6">
    <location>
        <begin position="786"/>
        <end position="813"/>
    </location>
</feature>
<feature type="region of interest" description="Disordered" evidence="6">
    <location>
        <begin position="765"/>
        <end position="1028"/>
    </location>
</feature>
<keyword evidence="4" id="KW-0408">Iron</keyword>
<keyword evidence="7" id="KW-0812">Transmembrane</keyword>
<feature type="compositionally biased region" description="Basic and acidic residues" evidence="6">
    <location>
        <begin position="355"/>
        <end position="376"/>
    </location>
</feature>
<feature type="transmembrane region" description="Helical" evidence="7">
    <location>
        <begin position="120"/>
        <end position="138"/>
    </location>
</feature>
<protein>
    <submittedName>
        <fullName evidence="9">Heterodisulfide reductase-related iron-sulfur binding cluster</fullName>
    </submittedName>
</protein>
<comment type="caution">
    <text evidence="9">The sequence shown here is derived from an EMBL/GenBank/DDBJ whole genome shotgun (WGS) entry which is preliminary data.</text>
</comment>
<dbReference type="Pfam" id="PF13187">
    <property type="entry name" value="Fer4_9"/>
    <property type="match status" value="1"/>
</dbReference>
<dbReference type="EMBL" id="JAODWD010000002">
    <property type="protein sequence ID" value="MCT7658728.1"/>
    <property type="molecule type" value="Genomic_DNA"/>
</dbReference>
<keyword evidence="1" id="KW-0004">4Fe-4S</keyword>
<dbReference type="SUPFAM" id="SSF46548">
    <property type="entry name" value="alpha-helical ferredoxin"/>
    <property type="match status" value="1"/>
</dbReference>
<keyword evidence="3" id="KW-0560">Oxidoreductase</keyword>
<evidence type="ECO:0000256" key="3">
    <source>
        <dbReference type="ARBA" id="ARBA00023002"/>
    </source>
</evidence>
<dbReference type="PANTHER" id="PTHR43255">
    <property type="entry name" value="IRON-SULFUR-BINDING OXIDOREDUCTASE FADF-RELATED-RELATED"/>
    <property type="match status" value="1"/>
</dbReference>
<dbReference type="InterPro" id="IPR051460">
    <property type="entry name" value="HdrC_iron-sulfur_subunit"/>
</dbReference>
<keyword evidence="2" id="KW-0479">Metal-binding</keyword>
<dbReference type="Pfam" id="PF02754">
    <property type="entry name" value="CCG"/>
    <property type="match status" value="2"/>
</dbReference>
<evidence type="ECO:0000256" key="7">
    <source>
        <dbReference type="SAM" id="Phobius"/>
    </source>
</evidence>
<keyword evidence="5" id="KW-0411">Iron-sulfur</keyword>
<evidence type="ECO:0000259" key="8">
    <source>
        <dbReference type="PROSITE" id="PS51379"/>
    </source>
</evidence>
<evidence type="ECO:0000256" key="2">
    <source>
        <dbReference type="ARBA" id="ARBA00022723"/>
    </source>
</evidence>
<proteinExistence type="predicted"/>
<feature type="transmembrane region" description="Helical" evidence="7">
    <location>
        <begin position="210"/>
        <end position="232"/>
    </location>
</feature>
<evidence type="ECO:0000256" key="1">
    <source>
        <dbReference type="ARBA" id="ARBA00022485"/>
    </source>
</evidence>
<evidence type="ECO:0000256" key="5">
    <source>
        <dbReference type="ARBA" id="ARBA00023014"/>
    </source>
</evidence>
<evidence type="ECO:0000313" key="10">
    <source>
        <dbReference type="Proteomes" id="UP001206639"/>
    </source>
</evidence>
<feature type="compositionally biased region" description="Low complexity" evidence="6">
    <location>
        <begin position="829"/>
        <end position="841"/>
    </location>
</feature>
<feature type="transmembrane region" description="Helical" evidence="7">
    <location>
        <begin position="158"/>
        <end position="175"/>
    </location>
</feature>
<feature type="transmembrane region" description="Helical" evidence="7">
    <location>
        <begin position="75"/>
        <end position="99"/>
    </location>
</feature>
<dbReference type="Gene3D" id="1.10.1060.10">
    <property type="entry name" value="Alpha-helical ferredoxin"/>
    <property type="match status" value="1"/>
</dbReference>
<dbReference type="InterPro" id="IPR004017">
    <property type="entry name" value="Cys_rich_dom"/>
</dbReference>
<feature type="transmembrane region" description="Helical" evidence="7">
    <location>
        <begin position="187"/>
        <end position="204"/>
    </location>
</feature>
<dbReference type="Gene3D" id="1.20.950.20">
    <property type="entry name" value="Transmembrane di-heme cytochromes, Chain C"/>
    <property type="match status" value="1"/>
</dbReference>
<feature type="region of interest" description="Disordered" evidence="6">
    <location>
        <begin position="342"/>
        <end position="378"/>
    </location>
</feature>
<dbReference type="InterPro" id="IPR017896">
    <property type="entry name" value="4Fe4S_Fe-S-bd"/>
</dbReference>
<dbReference type="PROSITE" id="PS51379">
    <property type="entry name" value="4FE4S_FER_2"/>
    <property type="match status" value="2"/>
</dbReference>
<feature type="domain" description="4Fe-4S ferredoxin-type" evidence="8">
    <location>
        <begin position="397"/>
        <end position="429"/>
    </location>
</feature>
<feature type="domain" description="4Fe-4S ferredoxin-type" evidence="8">
    <location>
        <begin position="289"/>
        <end position="319"/>
    </location>
</feature>
<dbReference type="RefSeq" id="WP_260992764.1">
    <property type="nucleotide sequence ID" value="NZ_JAODWD010000002.1"/>
</dbReference>
<dbReference type="InterPro" id="IPR009051">
    <property type="entry name" value="Helical_ferredxn"/>
</dbReference>
<organism evidence="9 10">
    <name type="scientific">Mycobacterium deserti</name>
    <dbReference type="NCBI Taxonomy" id="2978347"/>
    <lineage>
        <taxon>Bacteria</taxon>
        <taxon>Bacillati</taxon>
        <taxon>Actinomycetota</taxon>
        <taxon>Actinomycetes</taxon>
        <taxon>Mycobacteriales</taxon>
        <taxon>Mycobacteriaceae</taxon>
        <taxon>Mycobacterium</taxon>
    </lineage>
</organism>
<dbReference type="PROSITE" id="PS00198">
    <property type="entry name" value="4FE4S_FER_1"/>
    <property type="match status" value="1"/>
</dbReference>